<dbReference type="PANTHER" id="PTHR30055:SF234">
    <property type="entry name" value="HTH-TYPE TRANSCRIPTIONAL REGULATOR BETI"/>
    <property type="match status" value="1"/>
</dbReference>
<keyword evidence="1" id="KW-0805">Transcription regulation</keyword>
<dbReference type="PANTHER" id="PTHR30055">
    <property type="entry name" value="HTH-TYPE TRANSCRIPTIONAL REGULATOR RUTR"/>
    <property type="match status" value="1"/>
</dbReference>
<dbReference type="InterPro" id="IPR001647">
    <property type="entry name" value="HTH_TetR"/>
</dbReference>
<evidence type="ECO:0000313" key="5">
    <source>
        <dbReference type="EMBL" id="QBI51870.1"/>
    </source>
</evidence>
<dbReference type="Pfam" id="PF00440">
    <property type="entry name" value="TetR_N"/>
    <property type="match status" value="1"/>
</dbReference>
<dbReference type="OrthoDB" id="2356263at2"/>
<gene>
    <name evidence="5" type="primary">acrR</name>
    <name evidence="5" type="ORF">EKD16_00215</name>
</gene>
<dbReference type="GO" id="GO:0003700">
    <property type="term" value="F:DNA-binding transcription factor activity"/>
    <property type="evidence" value="ECO:0007669"/>
    <property type="project" value="TreeGrafter"/>
</dbReference>
<dbReference type="Gene3D" id="1.10.357.10">
    <property type="entry name" value="Tetracycline Repressor, domain 2"/>
    <property type="match status" value="1"/>
</dbReference>
<dbReference type="AlphaFoldDB" id="A0A4P6PW73"/>
<organism evidence="5 6">
    <name type="scientific">Streptomonospora litoralis</name>
    <dbReference type="NCBI Taxonomy" id="2498135"/>
    <lineage>
        <taxon>Bacteria</taxon>
        <taxon>Bacillati</taxon>
        <taxon>Actinomycetota</taxon>
        <taxon>Actinomycetes</taxon>
        <taxon>Streptosporangiales</taxon>
        <taxon>Nocardiopsidaceae</taxon>
        <taxon>Streptomonospora</taxon>
    </lineage>
</organism>
<name>A0A4P6PW73_9ACTN</name>
<dbReference type="SUPFAM" id="SSF46689">
    <property type="entry name" value="Homeodomain-like"/>
    <property type="match status" value="1"/>
</dbReference>
<evidence type="ECO:0000259" key="4">
    <source>
        <dbReference type="Pfam" id="PF00440"/>
    </source>
</evidence>
<reference evidence="5 6" key="1">
    <citation type="submission" date="2019-02" db="EMBL/GenBank/DDBJ databases">
        <authorList>
            <person name="Khodamoradi S."/>
            <person name="Hahnke R.L."/>
            <person name="Kaempfer P."/>
            <person name="Schumann P."/>
            <person name="Rohde M."/>
            <person name="Steinert M."/>
            <person name="Luzhetskyy A."/>
            <person name="Wink J."/>
            <person name="Ruckert C."/>
        </authorList>
    </citation>
    <scope>NUCLEOTIDE SEQUENCE [LARGE SCALE GENOMIC DNA]</scope>
    <source>
        <strain evidence="5 6">M2</strain>
    </source>
</reference>
<evidence type="ECO:0000256" key="3">
    <source>
        <dbReference type="ARBA" id="ARBA00023163"/>
    </source>
</evidence>
<keyword evidence="2" id="KW-0238">DNA-binding</keyword>
<dbReference type="InterPro" id="IPR050109">
    <property type="entry name" value="HTH-type_TetR-like_transc_reg"/>
</dbReference>
<keyword evidence="6" id="KW-1185">Reference proteome</keyword>
<sequence length="223" mass="24565">MARAKTSGPSTRDRLIETAERLFAVGGISGVSLREVGAAAGQRNTSAAHYYFGDKSELVRAIFEYRMRDINAQRRRMLADLEANPRADRLRALLEALVFPLAAHIVEGGHYARFFAQLTADPDSRRRVYRFDWAQTEGLNDVWEAISTLMEGTLPPEVLRNRLRMLRTLVVTTSADMEERGATAEHGTPQPWALDLVDAAEGLLTAPCRAVAPAAEERGGATA</sequence>
<evidence type="ECO:0000256" key="1">
    <source>
        <dbReference type="ARBA" id="ARBA00023015"/>
    </source>
</evidence>
<dbReference type="InterPro" id="IPR009057">
    <property type="entry name" value="Homeodomain-like_sf"/>
</dbReference>
<dbReference type="EMBL" id="CP036455">
    <property type="protein sequence ID" value="QBI51870.1"/>
    <property type="molecule type" value="Genomic_DNA"/>
</dbReference>
<feature type="domain" description="HTH tetR-type" evidence="4">
    <location>
        <begin position="15"/>
        <end position="62"/>
    </location>
</feature>
<accession>A0A4P6PW73</accession>
<evidence type="ECO:0000313" key="6">
    <source>
        <dbReference type="Proteomes" id="UP000292235"/>
    </source>
</evidence>
<dbReference type="GO" id="GO:0000976">
    <property type="term" value="F:transcription cis-regulatory region binding"/>
    <property type="evidence" value="ECO:0007669"/>
    <property type="project" value="TreeGrafter"/>
</dbReference>
<protein>
    <submittedName>
        <fullName evidence="5">HTH-type transcriptional regulator AcrR</fullName>
    </submittedName>
</protein>
<dbReference type="RefSeq" id="WP_131096514.1">
    <property type="nucleotide sequence ID" value="NZ_CP036455.1"/>
</dbReference>
<evidence type="ECO:0000256" key="2">
    <source>
        <dbReference type="ARBA" id="ARBA00023125"/>
    </source>
</evidence>
<proteinExistence type="predicted"/>
<dbReference type="KEGG" id="strr:EKD16_00215"/>
<keyword evidence="3" id="KW-0804">Transcription</keyword>
<dbReference type="Proteomes" id="UP000292235">
    <property type="component" value="Chromosome"/>
</dbReference>